<keyword evidence="2" id="KW-0238">DNA-binding</keyword>
<dbReference type="PANTHER" id="PTHR40661">
    <property type="match status" value="1"/>
</dbReference>
<evidence type="ECO:0000256" key="3">
    <source>
        <dbReference type="ARBA" id="ARBA00023163"/>
    </source>
</evidence>
<keyword evidence="3" id="KW-0804">Transcription</keyword>
<dbReference type="GO" id="GO:0003677">
    <property type="term" value="F:DNA binding"/>
    <property type="evidence" value="ECO:0007669"/>
    <property type="project" value="UniProtKB-KW"/>
</dbReference>
<keyword evidence="1" id="KW-0805">Transcription regulation</keyword>
<gene>
    <name evidence="5" type="ORF">10S9_61</name>
</gene>
<evidence type="ECO:0000256" key="2">
    <source>
        <dbReference type="ARBA" id="ARBA00023125"/>
    </source>
</evidence>
<dbReference type="Pfam" id="PF01381">
    <property type="entry name" value="HTH_3"/>
    <property type="match status" value="1"/>
</dbReference>
<dbReference type="Gene3D" id="1.10.260.40">
    <property type="entry name" value="lambda repressor-like DNA-binding domains"/>
    <property type="match status" value="1"/>
</dbReference>
<dbReference type="InterPro" id="IPR010982">
    <property type="entry name" value="Lambda_DNA-bd_dom_sf"/>
</dbReference>
<dbReference type="SUPFAM" id="SSF47413">
    <property type="entry name" value="lambda repressor-like DNA-binding domains"/>
    <property type="match status" value="1"/>
</dbReference>
<feature type="domain" description="HTH cro/C1-type" evidence="4">
    <location>
        <begin position="8"/>
        <end position="62"/>
    </location>
</feature>
<protein>
    <submittedName>
        <fullName evidence="5">Putative repressor-like protein</fullName>
    </submittedName>
</protein>
<evidence type="ECO:0000256" key="1">
    <source>
        <dbReference type="ARBA" id="ARBA00023015"/>
    </source>
</evidence>
<evidence type="ECO:0000259" key="4">
    <source>
        <dbReference type="PROSITE" id="PS50943"/>
    </source>
</evidence>
<dbReference type="InterPro" id="IPR001387">
    <property type="entry name" value="Cro/C1-type_HTH"/>
</dbReference>
<reference evidence="5" key="1">
    <citation type="submission" date="2017-06" db="EMBL/GenBank/DDBJ databases">
        <title>Novel phages from South African skin metaviromes.</title>
        <authorList>
            <person name="van Zyl L.J."/>
            <person name="Abrahams Y."/>
            <person name="Stander E.A."/>
            <person name="Kirby B.M."/>
            <person name="Clavaud C."/>
            <person name="Farcet C."/>
            <person name="Breton L."/>
            <person name="Trindade M.I."/>
        </authorList>
    </citation>
    <scope>NUCLEOTIDE SEQUENCE</scope>
</reference>
<accession>A0A2H4J4X9</accession>
<dbReference type="EMBL" id="MF417904">
    <property type="protein sequence ID" value="ASN70315.1"/>
    <property type="molecule type" value="Genomic_DNA"/>
</dbReference>
<dbReference type="CDD" id="cd00093">
    <property type="entry name" value="HTH_XRE"/>
    <property type="match status" value="1"/>
</dbReference>
<sequence length="124" mass="13951">MSIISERIQEALYAKDMKQSDLVEKTGISKSSISTYISGAFEPKQKNLYKIAKALNVDPSWLIGNDVPMDMEGNGLFSNYELASFAVKIRNDLEAQQLLKIYYNELTKENRKLLIEIAKGLSGN</sequence>
<evidence type="ECO:0000313" key="5">
    <source>
        <dbReference type="EMBL" id="ASN70315.1"/>
    </source>
</evidence>
<proteinExistence type="predicted"/>
<dbReference type="PANTHER" id="PTHR40661:SF1">
    <property type="entry name" value="HTH CRO_C1-TYPE DOMAIN-CONTAINING PROTEIN"/>
    <property type="match status" value="1"/>
</dbReference>
<dbReference type="PROSITE" id="PS50943">
    <property type="entry name" value="HTH_CROC1"/>
    <property type="match status" value="1"/>
</dbReference>
<organism evidence="5">
    <name type="scientific">uncultured Caudovirales phage</name>
    <dbReference type="NCBI Taxonomy" id="2100421"/>
    <lineage>
        <taxon>Viruses</taxon>
        <taxon>Duplodnaviria</taxon>
        <taxon>Heunggongvirae</taxon>
        <taxon>Uroviricota</taxon>
        <taxon>Caudoviricetes</taxon>
        <taxon>Peduoviridae</taxon>
        <taxon>Maltschvirus</taxon>
        <taxon>Maltschvirus maltsch</taxon>
    </lineage>
</organism>
<dbReference type="SMART" id="SM00530">
    <property type="entry name" value="HTH_XRE"/>
    <property type="match status" value="1"/>
</dbReference>
<name>A0A2H4J4X9_9CAUD</name>